<dbReference type="PROSITE" id="PS51257">
    <property type="entry name" value="PROKAR_LIPOPROTEIN"/>
    <property type="match status" value="1"/>
</dbReference>
<feature type="region of interest" description="Disordered" evidence="5">
    <location>
        <begin position="110"/>
        <end position="149"/>
    </location>
</feature>
<dbReference type="AlphaFoldDB" id="A0A7S7LUU6"/>
<keyword evidence="3" id="KW-0472">Membrane</keyword>
<comment type="similarity">
    <text evidence="4">Belongs to the bacterial secretin family.</text>
</comment>
<feature type="domain" description="Type II/III secretion system secretin-like" evidence="6">
    <location>
        <begin position="330"/>
        <end position="500"/>
    </location>
</feature>
<evidence type="ECO:0000313" key="8">
    <source>
        <dbReference type="Proteomes" id="UP000593994"/>
    </source>
</evidence>
<evidence type="ECO:0000313" key="7">
    <source>
        <dbReference type="EMBL" id="QOY51288.1"/>
    </source>
</evidence>
<evidence type="ECO:0000259" key="6">
    <source>
        <dbReference type="Pfam" id="PF00263"/>
    </source>
</evidence>
<name>A0A7S7LUU6_9BACT</name>
<dbReference type="GO" id="GO:0015627">
    <property type="term" value="C:type II protein secretion system complex"/>
    <property type="evidence" value="ECO:0007669"/>
    <property type="project" value="TreeGrafter"/>
</dbReference>
<dbReference type="EMBL" id="CP054492">
    <property type="protein sequence ID" value="QOY51288.1"/>
    <property type="molecule type" value="Genomic_DNA"/>
</dbReference>
<reference evidence="7 8" key="1">
    <citation type="submission" date="2020-05" db="EMBL/GenBank/DDBJ databases">
        <title>Sulfurimonas marisnigri, sp. nov., and Sulfurimonas baltica, sp. nov., manganese oxide reducing chemolithoautotrophs of the class Epsilonproteobacteria isolated from the pelagic redoxclines of the Black and Baltic Seas and emended description of the genus Sulfurimonas.</title>
        <authorList>
            <person name="Henkel J.V."/>
            <person name="Laudan C."/>
            <person name="Werner J."/>
            <person name="Neu T."/>
            <person name="Plewe S."/>
            <person name="Sproer C."/>
            <person name="Bunk B."/>
            <person name="Schulz-Vogt H.N."/>
        </authorList>
    </citation>
    <scope>NUCLEOTIDE SEQUENCE [LARGE SCALE GENOMIC DNA]</scope>
    <source>
        <strain evidence="7 8">GD2</strain>
    </source>
</reference>
<evidence type="ECO:0000256" key="5">
    <source>
        <dbReference type="SAM" id="MobiDB-lite"/>
    </source>
</evidence>
<organism evidence="7 8">
    <name type="scientific">Candidatus Sulfurimonas baltica</name>
    <dbReference type="NCBI Taxonomy" id="2740404"/>
    <lineage>
        <taxon>Bacteria</taxon>
        <taxon>Pseudomonadati</taxon>
        <taxon>Campylobacterota</taxon>
        <taxon>Epsilonproteobacteria</taxon>
        <taxon>Campylobacterales</taxon>
        <taxon>Sulfurimonadaceae</taxon>
        <taxon>Sulfurimonas</taxon>
    </lineage>
</organism>
<dbReference type="Pfam" id="PF00263">
    <property type="entry name" value="Secretin"/>
    <property type="match status" value="1"/>
</dbReference>
<keyword evidence="2" id="KW-0732">Signal</keyword>
<sequence length="504" mass="55320">MLSKTNLFILFVVTLFMYGCSNEYKKEVLKKELKQEFNDLTKQVPQESAIKVIEVSAENFQVSENIIPDNEQIKRIKILGAPLDDVIALLSEATNQDIIFQTQSPVAQSGINNQYTNNTNNTNNRYQNNTNNRYQNNRYQNNTTNDTNLDVGNRETGTANVFLSASNIGFGKLLQKTVGEKLSINYDDGTYYLGYVKTVTLKIPSITELASQLKGTLSTLGALNVVLDNVTSTVTFSAREKEYQDIMKYLTILRNNLYVIEYDIAIYDVALNDNYNLGIDWSLIPTGARNLEFTSTTSSTFGAAGAVATSAVFGTLLNNKYFSASMIGEALTKFGTVESIQKPKLLGIAGTDVTLIDGQSEQYISGLTTTAVGDTGIQTTTQNATAQSGLQITLNSNIMDGTVITNIDLIVNDIVGYSDFSVGDTSYTQPKVRTKTISNNIRVQPGVPIVISGLFRHKNDKGYKGIPGLAATEARILGGSEYKSMSKSEMVIIVTPRVIKYVMK</sequence>
<dbReference type="KEGG" id="sbal:HUE88_09130"/>
<dbReference type="PANTHER" id="PTHR30332:SF24">
    <property type="entry name" value="SECRETIN GSPD-RELATED"/>
    <property type="match status" value="1"/>
</dbReference>
<keyword evidence="8" id="KW-1185">Reference proteome</keyword>
<feature type="compositionally biased region" description="Low complexity" evidence="5">
    <location>
        <begin position="112"/>
        <end position="148"/>
    </location>
</feature>
<dbReference type="Proteomes" id="UP000593994">
    <property type="component" value="Chromosome"/>
</dbReference>
<gene>
    <name evidence="7" type="ORF">HUE88_09130</name>
</gene>
<comment type="subcellular location">
    <subcellularLocation>
        <location evidence="1">Membrane</location>
    </subcellularLocation>
</comment>
<evidence type="ECO:0000256" key="3">
    <source>
        <dbReference type="ARBA" id="ARBA00023136"/>
    </source>
</evidence>
<protein>
    <recommendedName>
        <fullName evidence="6">Type II/III secretion system secretin-like domain-containing protein</fullName>
    </recommendedName>
</protein>
<accession>A0A7S7LUU6</accession>
<evidence type="ECO:0000256" key="4">
    <source>
        <dbReference type="RuleBase" id="RU004003"/>
    </source>
</evidence>
<proteinExistence type="inferred from homology"/>
<dbReference type="InterPro" id="IPR050810">
    <property type="entry name" value="Bact_Secretion_Sys_Channel"/>
</dbReference>
<dbReference type="PANTHER" id="PTHR30332">
    <property type="entry name" value="PROBABLE GENERAL SECRETION PATHWAY PROTEIN D"/>
    <property type="match status" value="1"/>
</dbReference>
<dbReference type="InterPro" id="IPR004846">
    <property type="entry name" value="T2SS/T3SS_dom"/>
</dbReference>
<dbReference type="GO" id="GO:0009306">
    <property type="term" value="P:protein secretion"/>
    <property type="evidence" value="ECO:0007669"/>
    <property type="project" value="InterPro"/>
</dbReference>
<evidence type="ECO:0000256" key="1">
    <source>
        <dbReference type="ARBA" id="ARBA00004370"/>
    </source>
</evidence>
<evidence type="ECO:0000256" key="2">
    <source>
        <dbReference type="ARBA" id="ARBA00022729"/>
    </source>
</evidence>
<dbReference type="RefSeq" id="WP_194368400.1">
    <property type="nucleotide sequence ID" value="NZ_CP054492.1"/>
</dbReference>
<dbReference type="GO" id="GO:0016020">
    <property type="term" value="C:membrane"/>
    <property type="evidence" value="ECO:0007669"/>
    <property type="project" value="UniProtKB-SubCell"/>
</dbReference>